<evidence type="ECO:0000313" key="2">
    <source>
        <dbReference type="Proteomes" id="UP001219525"/>
    </source>
</evidence>
<accession>A0AAD6VT37</accession>
<protein>
    <submittedName>
        <fullName evidence="1">Uncharacterized protein</fullName>
    </submittedName>
</protein>
<keyword evidence="2" id="KW-1185">Reference proteome</keyword>
<dbReference type="EMBL" id="JARJCW010000017">
    <property type="protein sequence ID" value="KAJ7215429.1"/>
    <property type="molecule type" value="Genomic_DNA"/>
</dbReference>
<name>A0AAD6VT37_9AGAR</name>
<proteinExistence type="predicted"/>
<reference evidence="1" key="1">
    <citation type="submission" date="2023-03" db="EMBL/GenBank/DDBJ databases">
        <title>Massive genome expansion in bonnet fungi (Mycena s.s.) driven by repeated elements and novel gene families across ecological guilds.</title>
        <authorList>
            <consortium name="Lawrence Berkeley National Laboratory"/>
            <person name="Harder C.B."/>
            <person name="Miyauchi S."/>
            <person name="Viragh M."/>
            <person name="Kuo A."/>
            <person name="Thoen E."/>
            <person name="Andreopoulos B."/>
            <person name="Lu D."/>
            <person name="Skrede I."/>
            <person name="Drula E."/>
            <person name="Henrissat B."/>
            <person name="Morin E."/>
            <person name="Kohler A."/>
            <person name="Barry K."/>
            <person name="LaButti K."/>
            <person name="Morin E."/>
            <person name="Salamov A."/>
            <person name="Lipzen A."/>
            <person name="Mereny Z."/>
            <person name="Hegedus B."/>
            <person name="Baldrian P."/>
            <person name="Stursova M."/>
            <person name="Weitz H."/>
            <person name="Taylor A."/>
            <person name="Grigoriev I.V."/>
            <person name="Nagy L.G."/>
            <person name="Martin F."/>
            <person name="Kauserud H."/>
        </authorList>
    </citation>
    <scope>NUCLEOTIDE SEQUENCE</scope>
    <source>
        <strain evidence="1">9144</strain>
    </source>
</reference>
<evidence type="ECO:0000313" key="1">
    <source>
        <dbReference type="EMBL" id="KAJ7215429.1"/>
    </source>
</evidence>
<dbReference type="Proteomes" id="UP001219525">
    <property type="component" value="Unassembled WGS sequence"/>
</dbReference>
<gene>
    <name evidence="1" type="ORF">GGX14DRAFT_696473</name>
</gene>
<sequence length="403" mass="44886">MPVRAVIPHSTHVPGHRLDMMNPETVLSDMRNLSDELGLEDLSAFEAICIRNRGNGAAMSTRDGQMGTSKCWCGRKRLRACVVFPLVCQTHAQPLYRVDSESSIDTRNDSSPCLTRLVPFDRRGLAPHALVTVSPPQQLCQGIKFMDTNSQLLTTPELAVSHVYSIAPGDGIARACNVDRQFPMHVAHPRKITSQNKVIMIWFDVASAYNSMARLAVAHWQSSFRGHQHSAVSDSWDSIDRPPTTGLHWHTADNNLRSAGSFPHSGTAPRYWHHTMLSRVRLESTTDGSRIGIELRTTVQLYTTRMHMREPWQSPDTFRTPAVSSGILRLSSLQISSEDVHKIQDSDSDVGPSRRYRSFICANPGSEPRLRYIVFLNASVRQILLVDVTGSSDSLRAGLLNTP</sequence>
<dbReference type="AlphaFoldDB" id="A0AAD6VT37"/>
<organism evidence="1 2">
    <name type="scientific">Mycena pura</name>
    <dbReference type="NCBI Taxonomy" id="153505"/>
    <lineage>
        <taxon>Eukaryota</taxon>
        <taxon>Fungi</taxon>
        <taxon>Dikarya</taxon>
        <taxon>Basidiomycota</taxon>
        <taxon>Agaricomycotina</taxon>
        <taxon>Agaricomycetes</taxon>
        <taxon>Agaricomycetidae</taxon>
        <taxon>Agaricales</taxon>
        <taxon>Marasmiineae</taxon>
        <taxon>Mycenaceae</taxon>
        <taxon>Mycena</taxon>
    </lineage>
</organism>
<comment type="caution">
    <text evidence="1">The sequence shown here is derived from an EMBL/GenBank/DDBJ whole genome shotgun (WGS) entry which is preliminary data.</text>
</comment>